<keyword evidence="3" id="KW-1185">Reference proteome</keyword>
<protein>
    <submittedName>
        <fullName evidence="2">Uncharacterized protein</fullName>
    </submittedName>
</protein>
<sequence>MNKTLLAAGLTFPLLLAGCQTAPKAPADHDVTGTITGEWREGAKLRLNLVGVGFPTTVTSTSNLKQNVSAGEEGWTFGVDLPAYPNLAGVYQIAAFDDTSGDATYDPGEQFARNTLYLVFSPATTEVGPWTWGPVTIPKMNVERGWNLYDSSEDLGAAKPRSVTKVTSYNLHRGKTEQ</sequence>
<dbReference type="RefSeq" id="WP_126351240.1">
    <property type="nucleotide sequence ID" value="NZ_RXPE01000003.1"/>
</dbReference>
<dbReference type="Proteomes" id="UP000277766">
    <property type="component" value="Unassembled WGS sequence"/>
</dbReference>
<accession>A0A3S0JVM1</accession>
<dbReference type="PROSITE" id="PS51257">
    <property type="entry name" value="PROKAR_LIPOPROTEIN"/>
    <property type="match status" value="1"/>
</dbReference>
<reference evidence="2 3" key="1">
    <citation type="submission" date="2018-12" db="EMBL/GenBank/DDBJ databases">
        <title>Deinococcus radiophilus ATCC 27603 genome sequencing and assembly.</title>
        <authorList>
            <person name="Maclea K.S."/>
            <person name="Maynard C.R."/>
        </authorList>
    </citation>
    <scope>NUCLEOTIDE SEQUENCE [LARGE SCALE GENOMIC DNA]</scope>
    <source>
        <strain evidence="2 3">ATCC 27603</strain>
    </source>
</reference>
<feature type="chain" id="PRO_5018713205" evidence="1">
    <location>
        <begin position="18"/>
        <end position="178"/>
    </location>
</feature>
<name>A0A3S0JVM1_9DEIO</name>
<evidence type="ECO:0000256" key="1">
    <source>
        <dbReference type="SAM" id="SignalP"/>
    </source>
</evidence>
<comment type="caution">
    <text evidence="2">The sequence shown here is derived from an EMBL/GenBank/DDBJ whole genome shotgun (WGS) entry which is preliminary data.</text>
</comment>
<dbReference type="EMBL" id="RXPE01000003">
    <property type="protein sequence ID" value="RTR29896.1"/>
    <property type="molecule type" value="Genomic_DNA"/>
</dbReference>
<proteinExistence type="predicted"/>
<evidence type="ECO:0000313" key="2">
    <source>
        <dbReference type="EMBL" id="RTR29896.1"/>
    </source>
</evidence>
<dbReference type="OrthoDB" id="66382at2"/>
<feature type="signal peptide" evidence="1">
    <location>
        <begin position="1"/>
        <end position="17"/>
    </location>
</feature>
<keyword evidence="1" id="KW-0732">Signal</keyword>
<evidence type="ECO:0000313" key="3">
    <source>
        <dbReference type="Proteomes" id="UP000277766"/>
    </source>
</evidence>
<organism evidence="2 3">
    <name type="scientific">Deinococcus radiophilus</name>
    <dbReference type="NCBI Taxonomy" id="32062"/>
    <lineage>
        <taxon>Bacteria</taxon>
        <taxon>Thermotogati</taxon>
        <taxon>Deinococcota</taxon>
        <taxon>Deinococci</taxon>
        <taxon>Deinococcales</taxon>
        <taxon>Deinococcaceae</taxon>
        <taxon>Deinococcus</taxon>
    </lineage>
</organism>
<dbReference type="AlphaFoldDB" id="A0A3S0JVM1"/>
<gene>
    <name evidence="2" type="ORF">EJ104_02840</name>
</gene>